<dbReference type="Proteomes" id="UP000241769">
    <property type="component" value="Unassembled WGS sequence"/>
</dbReference>
<protein>
    <submittedName>
        <fullName evidence="1">Uncharacterized protein</fullName>
    </submittedName>
</protein>
<evidence type="ECO:0000313" key="2">
    <source>
        <dbReference type="Proteomes" id="UP000241769"/>
    </source>
</evidence>
<sequence>MESPFILYQPKRGLEVLEDKKLQMRVSRADSPHENGVQVYNKEKINSLPIASP</sequence>
<dbReference type="InParanoid" id="A0A2P6MXN6"/>
<dbReference type="AlphaFoldDB" id="A0A2P6MXN6"/>
<proteinExistence type="predicted"/>
<dbReference type="EMBL" id="MDYQ01000325">
    <property type="protein sequence ID" value="PRP76467.1"/>
    <property type="molecule type" value="Genomic_DNA"/>
</dbReference>
<gene>
    <name evidence="1" type="ORF">PROFUN_15200</name>
</gene>
<evidence type="ECO:0000313" key="1">
    <source>
        <dbReference type="EMBL" id="PRP76467.1"/>
    </source>
</evidence>
<name>A0A2P6MXN6_9EUKA</name>
<reference evidence="1 2" key="1">
    <citation type="journal article" date="2018" name="Genome Biol. Evol.">
        <title>Multiple Roots of Fruiting Body Formation in Amoebozoa.</title>
        <authorList>
            <person name="Hillmann F."/>
            <person name="Forbes G."/>
            <person name="Novohradska S."/>
            <person name="Ferling I."/>
            <person name="Riege K."/>
            <person name="Groth M."/>
            <person name="Westermann M."/>
            <person name="Marz M."/>
            <person name="Spaller T."/>
            <person name="Winckler T."/>
            <person name="Schaap P."/>
            <person name="Glockner G."/>
        </authorList>
    </citation>
    <scope>NUCLEOTIDE SEQUENCE [LARGE SCALE GENOMIC DNA]</scope>
    <source>
        <strain evidence="1 2">Jena</strain>
    </source>
</reference>
<comment type="caution">
    <text evidence="1">The sequence shown here is derived from an EMBL/GenBank/DDBJ whole genome shotgun (WGS) entry which is preliminary data.</text>
</comment>
<keyword evidence="2" id="KW-1185">Reference proteome</keyword>
<accession>A0A2P6MXN6</accession>
<organism evidence="1 2">
    <name type="scientific">Planoprotostelium fungivorum</name>
    <dbReference type="NCBI Taxonomy" id="1890364"/>
    <lineage>
        <taxon>Eukaryota</taxon>
        <taxon>Amoebozoa</taxon>
        <taxon>Evosea</taxon>
        <taxon>Variosea</taxon>
        <taxon>Cavosteliida</taxon>
        <taxon>Cavosteliaceae</taxon>
        <taxon>Planoprotostelium</taxon>
    </lineage>
</organism>